<evidence type="ECO:0000313" key="4">
    <source>
        <dbReference type="Proteomes" id="UP000320811"/>
    </source>
</evidence>
<dbReference type="Proteomes" id="UP000320811">
    <property type="component" value="Unassembled WGS sequence"/>
</dbReference>
<gene>
    <name evidence="3" type="ORF">FHW36_106130</name>
</gene>
<dbReference type="AlphaFoldDB" id="A0A561PLC0"/>
<organism evidence="3 4">
    <name type="scientific">Chitinophaga polysaccharea</name>
    <dbReference type="NCBI Taxonomy" id="1293035"/>
    <lineage>
        <taxon>Bacteria</taxon>
        <taxon>Pseudomonadati</taxon>
        <taxon>Bacteroidota</taxon>
        <taxon>Chitinophagia</taxon>
        <taxon>Chitinophagales</taxon>
        <taxon>Chitinophagaceae</taxon>
        <taxon>Chitinophaga</taxon>
    </lineage>
</organism>
<dbReference type="RefSeq" id="WP_145671340.1">
    <property type="nucleotide sequence ID" value="NZ_VIWO01000006.1"/>
</dbReference>
<evidence type="ECO:0000259" key="2">
    <source>
        <dbReference type="Pfam" id="PF13568"/>
    </source>
</evidence>
<dbReference type="InterPro" id="IPR025665">
    <property type="entry name" value="Beta-barrel_OMP_2"/>
</dbReference>
<reference evidence="3 4" key="1">
    <citation type="submission" date="2019-06" db="EMBL/GenBank/DDBJ databases">
        <title>Sorghum-associated microbial communities from plants grown in Nebraska, USA.</title>
        <authorList>
            <person name="Schachtman D."/>
        </authorList>
    </citation>
    <scope>NUCLEOTIDE SEQUENCE [LARGE SCALE GENOMIC DNA]</scope>
    <source>
        <strain evidence="3 4">1209</strain>
    </source>
</reference>
<name>A0A561PLC0_9BACT</name>
<feature type="chain" id="PRO_5021806192" evidence="1">
    <location>
        <begin position="21"/>
        <end position="193"/>
    </location>
</feature>
<dbReference type="OrthoDB" id="947434at2"/>
<feature type="domain" description="Outer membrane protein beta-barrel" evidence="2">
    <location>
        <begin position="19"/>
        <end position="173"/>
    </location>
</feature>
<proteinExistence type="predicted"/>
<keyword evidence="4" id="KW-1185">Reference proteome</keyword>
<protein>
    <submittedName>
        <fullName evidence="3">Outer membrane protein with beta-barrel domain</fullName>
    </submittedName>
</protein>
<evidence type="ECO:0000313" key="3">
    <source>
        <dbReference type="EMBL" id="TWF38907.1"/>
    </source>
</evidence>
<keyword evidence="1" id="KW-0732">Signal</keyword>
<dbReference type="Pfam" id="PF13568">
    <property type="entry name" value="OMP_b-brl_2"/>
    <property type="match status" value="1"/>
</dbReference>
<comment type="caution">
    <text evidence="3">The sequence shown here is derived from an EMBL/GenBank/DDBJ whole genome shotgun (WGS) entry which is preliminary data.</text>
</comment>
<evidence type="ECO:0000256" key="1">
    <source>
        <dbReference type="SAM" id="SignalP"/>
    </source>
</evidence>
<accession>A0A561PLC0</accession>
<dbReference type="EMBL" id="VIWO01000006">
    <property type="protein sequence ID" value="TWF38907.1"/>
    <property type="molecule type" value="Genomic_DNA"/>
</dbReference>
<sequence length="193" mass="20843">MKKFILSGVLAIGTMLAVQAQIVKFGVKGGLNISKLTNTDGSKTLAGFNAGGLVNFELDKNWAIQPEVLYSTQGTKFEHSAFWGLISNSGTTKLNYVNIPVMVQYSIVPEFYLEAGPQLGILTAAKVKSGSVTLDVKDQMKSVDFGLGFGFGYKFDMGLGISGRYNFGLTNVYDSDKVDSKNSVAQIGVFYTF</sequence>
<feature type="signal peptide" evidence="1">
    <location>
        <begin position="1"/>
        <end position="20"/>
    </location>
</feature>